<evidence type="ECO:0000313" key="12">
    <source>
        <dbReference type="EMBL" id="CAG2255297.1"/>
    </source>
</evidence>
<dbReference type="InterPro" id="IPR001223">
    <property type="entry name" value="Glyco_hydro18_cat"/>
</dbReference>
<dbReference type="SUPFAM" id="SSF57625">
    <property type="entry name" value="Invertebrate chitin-binding proteins"/>
    <property type="match status" value="2"/>
</dbReference>
<dbReference type="FunFam" id="3.20.20.80:FF:000007">
    <property type="entry name" value="Acidic mammalian chitinase"/>
    <property type="match status" value="1"/>
</dbReference>
<feature type="transmembrane region" description="Helical" evidence="9">
    <location>
        <begin position="910"/>
        <end position="929"/>
    </location>
</feature>
<dbReference type="PROSITE" id="PS01095">
    <property type="entry name" value="GH18_1"/>
    <property type="match status" value="1"/>
</dbReference>
<dbReference type="CDD" id="cd02872">
    <property type="entry name" value="GH18_chitolectin_chitotriosidase"/>
    <property type="match status" value="1"/>
</dbReference>
<dbReference type="InterPro" id="IPR002557">
    <property type="entry name" value="Chitin-bd_dom"/>
</dbReference>
<dbReference type="InterPro" id="IPR001579">
    <property type="entry name" value="Glyco_hydro_18_chit_AS"/>
</dbReference>
<evidence type="ECO:0000256" key="8">
    <source>
        <dbReference type="SAM" id="MobiDB-lite"/>
    </source>
</evidence>
<evidence type="ECO:0000256" key="5">
    <source>
        <dbReference type="ARBA" id="ARBA00023157"/>
    </source>
</evidence>
<accession>A0A8S3VKE0</accession>
<evidence type="ECO:0000256" key="1">
    <source>
        <dbReference type="ARBA" id="ARBA00009121"/>
    </source>
</evidence>
<dbReference type="PROSITE" id="PS50940">
    <property type="entry name" value="CHIT_BIND_II"/>
    <property type="match status" value="1"/>
</dbReference>
<dbReference type="SMART" id="SM00636">
    <property type="entry name" value="Glyco_18"/>
    <property type="match status" value="2"/>
</dbReference>
<dbReference type="GO" id="GO:0008061">
    <property type="term" value="F:chitin binding"/>
    <property type="evidence" value="ECO:0007669"/>
    <property type="project" value="UniProtKB-KW"/>
</dbReference>
<evidence type="ECO:0000256" key="9">
    <source>
        <dbReference type="SAM" id="Phobius"/>
    </source>
</evidence>
<dbReference type="EC" id="3.2.1.14" evidence="12"/>
<dbReference type="Pfam" id="PF01607">
    <property type="entry name" value="CBM_14"/>
    <property type="match status" value="1"/>
</dbReference>
<evidence type="ECO:0000256" key="3">
    <source>
        <dbReference type="ARBA" id="ARBA00022729"/>
    </source>
</evidence>
<evidence type="ECO:0000256" key="7">
    <source>
        <dbReference type="RuleBase" id="RU000489"/>
    </source>
</evidence>
<keyword evidence="5" id="KW-1015">Disulfide bond</keyword>
<dbReference type="SMART" id="SM00494">
    <property type="entry name" value="ChtBD2"/>
    <property type="match status" value="1"/>
</dbReference>
<dbReference type="Gene3D" id="3.20.20.80">
    <property type="entry name" value="Glycosidases"/>
    <property type="match status" value="3"/>
</dbReference>
<feature type="compositionally biased region" description="Low complexity" evidence="8">
    <location>
        <begin position="807"/>
        <end position="832"/>
    </location>
</feature>
<feature type="domain" description="GH18" evidence="11">
    <location>
        <begin position="49"/>
        <end position="417"/>
    </location>
</feature>
<dbReference type="GO" id="GO:0005975">
    <property type="term" value="P:carbohydrate metabolic process"/>
    <property type="evidence" value="ECO:0007669"/>
    <property type="project" value="InterPro"/>
</dbReference>
<dbReference type="SUPFAM" id="SSF54556">
    <property type="entry name" value="Chitinase insertion domain"/>
    <property type="match status" value="2"/>
</dbReference>
<dbReference type="InterPro" id="IPR011583">
    <property type="entry name" value="Chitinase_II/V-like_cat"/>
</dbReference>
<keyword evidence="9" id="KW-1133">Transmembrane helix</keyword>
<feature type="domain" description="Chitin-binding type-2" evidence="10">
    <location>
        <begin position="949"/>
        <end position="996"/>
    </location>
</feature>
<keyword evidence="3" id="KW-0732">Signal</keyword>
<gene>
    <name evidence="12" type="ORF">MEDL_66722</name>
</gene>
<dbReference type="Proteomes" id="UP000683360">
    <property type="component" value="Unassembled WGS sequence"/>
</dbReference>
<comment type="similarity">
    <text evidence="1">Belongs to the glycosyl hydrolase 18 family. Chitinase class II subfamily.</text>
</comment>
<comment type="caution">
    <text evidence="12">The sequence shown here is derived from an EMBL/GenBank/DDBJ whole genome shotgun (WGS) entry which is preliminary data.</text>
</comment>
<proteinExistence type="inferred from homology"/>
<dbReference type="PANTHER" id="PTHR11177">
    <property type="entry name" value="CHITINASE"/>
    <property type="match status" value="1"/>
</dbReference>
<evidence type="ECO:0000259" key="11">
    <source>
        <dbReference type="PROSITE" id="PS51910"/>
    </source>
</evidence>
<keyword evidence="9" id="KW-0472">Membrane</keyword>
<dbReference type="InterPro" id="IPR029070">
    <property type="entry name" value="Chitinase_insertion_sf"/>
</dbReference>
<organism evidence="12 13">
    <name type="scientific">Mytilus edulis</name>
    <name type="common">Blue mussel</name>
    <dbReference type="NCBI Taxonomy" id="6550"/>
    <lineage>
        <taxon>Eukaryota</taxon>
        <taxon>Metazoa</taxon>
        <taxon>Spiralia</taxon>
        <taxon>Lophotrochozoa</taxon>
        <taxon>Mollusca</taxon>
        <taxon>Bivalvia</taxon>
        <taxon>Autobranchia</taxon>
        <taxon>Pteriomorphia</taxon>
        <taxon>Mytilida</taxon>
        <taxon>Mytiloidea</taxon>
        <taxon>Mytilidae</taxon>
        <taxon>Mytilinae</taxon>
        <taxon>Mytilus</taxon>
    </lineage>
</organism>
<dbReference type="OrthoDB" id="76388at2759"/>
<dbReference type="EMBL" id="CAJPWZ010003264">
    <property type="protein sequence ID" value="CAG2255297.1"/>
    <property type="molecule type" value="Genomic_DNA"/>
</dbReference>
<dbReference type="FunFam" id="3.10.50.10:FF:000001">
    <property type="entry name" value="Chitinase 3-like 1"/>
    <property type="match status" value="2"/>
</dbReference>
<dbReference type="InterPro" id="IPR036508">
    <property type="entry name" value="Chitin-bd_dom_sf"/>
</dbReference>
<evidence type="ECO:0000256" key="4">
    <source>
        <dbReference type="ARBA" id="ARBA00022801"/>
    </source>
</evidence>
<dbReference type="InterPro" id="IPR050314">
    <property type="entry name" value="Glycosyl_Hydrlase_18"/>
</dbReference>
<keyword evidence="13" id="KW-1185">Reference proteome</keyword>
<keyword evidence="4 7" id="KW-0378">Hydrolase</keyword>
<name>A0A8S3VKE0_MYTED</name>
<evidence type="ECO:0000256" key="6">
    <source>
        <dbReference type="ARBA" id="ARBA00023295"/>
    </source>
</evidence>
<keyword evidence="9" id="KW-0812">Transmembrane</keyword>
<evidence type="ECO:0000313" key="13">
    <source>
        <dbReference type="Proteomes" id="UP000683360"/>
    </source>
</evidence>
<keyword evidence="6 7" id="KW-0326">Glycosidase</keyword>
<dbReference type="InterPro" id="IPR017853">
    <property type="entry name" value="GH"/>
</dbReference>
<dbReference type="GO" id="GO:0005576">
    <property type="term" value="C:extracellular region"/>
    <property type="evidence" value="ECO:0007669"/>
    <property type="project" value="InterPro"/>
</dbReference>
<dbReference type="PROSITE" id="PS51910">
    <property type="entry name" value="GH18_2"/>
    <property type="match status" value="2"/>
</dbReference>
<dbReference type="Gene3D" id="3.10.50.10">
    <property type="match status" value="2"/>
</dbReference>
<dbReference type="GO" id="GO:0008843">
    <property type="term" value="F:endochitinase activity"/>
    <property type="evidence" value="ECO:0007669"/>
    <property type="project" value="UniProtKB-EC"/>
</dbReference>
<keyword evidence="2" id="KW-0147">Chitin-binding</keyword>
<evidence type="ECO:0000259" key="10">
    <source>
        <dbReference type="PROSITE" id="PS50940"/>
    </source>
</evidence>
<dbReference type="Pfam" id="PF00704">
    <property type="entry name" value="Glyco_hydro_18"/>
    <property type="match status" value="2"/>
</dbReference>
<dbReference type="PANTHER" id="PTHR11177:SF317">
    <property type="entry name" value="CHITINASE 12-RELATED"/>
    <property type="match status" value="1"/>
</dbReference>
<dbReference type="SUPFAM" id="SSF51445">
    <property type="entry name" value="(Trans)glycosidases"/>
    <property type="match status" value="2"/>
</dbReference>
<evidence type="ECO:0000256" key="2">
    <source>
        <dbReference type="ARBA" id="ARBA00022669"/>
    </source>
</evidence>
<dbReference type="AlphaFoldDB" id="A0A8S3VKE0"/>
<feature type="region of interest" description="Disordered" evidence="8">
    <location>
        <begin position="797"/>
        <end position="832"/>
    </location>
</feature>
<feature type="domain" description="GH18" evidence="11">
    <location>
        <begin position="431"/>
        <end position="793"/>
    </location>
</feature>
<protein>
    <submittedName>
        <fullName evidence="12">E3.2.1.14</fullName>
        <ecNumber evidence="12">3.2.1.14</ecNumber>
    </submittedName>
</protein>
<dbReference type="GO" id="GO:0006032">
    <property type="term" value="P:chitin catabolic process"/>
    <property type="evidence" value="ECO:0007669"/>
    <property type="project" value="TreeGrafter"/>
</dbReference>
<sequence>MRSNTKESRCHFFHINRPTLFTMIKHNYVLALFTAVFVLNGIGGAIAEYKRVCYYTNWAQYRPDPFKYFPENVDPFLCTHIIYAFGKVSGLDIQPYEWNDAGQNGMYERTMALKAKNPDLKILIAIGGWNQGSGPFTALVENENDIYTFAGNSIDFLRKHHFDGLDLDWEYPGNRGSPPEDKQRFTKLVKILRMEFENEAQASGRERLLLTAAVAAGKGTVESAYEISKIAADLDFINLMAYDLHGSWEKKTGHNSPLYARNDEKGDERTLNSDWSAQNWVDQGTPKEKLILGIGTYGRSFKLANSANNGFGAATAGAGSPGKYTKEVGFLSYYEICSNGWTKAWNDEHQVPYAYSGDQWVGYDNVRSVTIKAKYIKEKGLGGAMFWALDLDDFIGDECDDGAYPLLSAVTKELTNTDSPPPKPVTAPTGFHRVCYFDNQGQYIKSPYTFKADQIDANLCTHIIYKSVKIVGTDIMPTEINDLGDSGQYAEVFWLRMAKPDLKIILGINSDLVDPFSIMAHNAENMEEFIVNVLLFVRKYDFDGIDLMFDFQGSSGNKAKFTDLIKSIRKIFDMDTNIMSRRPLIISARVPPFGVDVISRYDVASLSQYLNFVNLAAFNFNRDHKNTIVHGSALDADNTNLFTNNLNVKSSINVWLNAGLPRNKLVVGIPAYGNTYETSPGTHMVGATAFGLGKEGQWSLQKGKLAYYEVCRNIGSYWTRVMDTTQGVPHAYYYNQWVGYDDTSSVQRKVEYILQENLLGVMIDDLGMDDFADNCGDGKFPLLSKINDVVSTAPTPIRPTVGPFIPRPTTTKATTTTTRTTTTPRPLPTTTKTTTTTMAQQSVKCGLDGPTPCKHGGFYADTCDKNVYYRCLWGKPVKKRCNWILVFKQASIILFDINQPTLFTMMKRNIMLALLITVFVLNGIVTTTLRETTKSPVTRQSGKCDKKGPTPCTHGAFYEDTCDKTKYYQCVWKKPVKMPCPAGLVWKQAITTCDWP</sequence>
<reference evidence="12" key="1">
    <citation type="submission" date="2021-03" db="EMBL/GenBank/DDBJ databases">
        <authorList>
            <person name="Bekaert M."/>
        </authorList>
    </citation>
    <scope>NUCLEOTIDE SEQUENCE</scope>
</reference>